<dbReference type="EMBL" id="MT141165">
    <property type="protein sequence ID" value="QJA55542.1"/>
    <property type="molecule type" value="Genomic_DNA"/>
</dbReference>
<evidence type="ECO:0000313" key="2">
    <source>
        <dbReference type="EMBL" id="QJA55542.1"/>
    </source>
</evidence>
<organism evidence="2">
    <name type="scientific">viral metagenome</name>
    <dbReference type="NCBI Taxonomy" id="1070528"/>
    <lineage>
        <taxon>unclassified sequences</taxon>
        <taxon>metagenomes</taxon>
        <taxon>organismal metagenomes</taxon>
    </lineage>
</organism>
<feature type="compositionally biased region" description="Polar residues" evidence="1">
    <location>
        <begin position="52"/>
        <end position="64"/>
    </location>
</feature>
<accession>A0A6M3IGH4</accession>
<proteinExistence type="predicted"/>
<dbReference type="AlphaFoldDB" id="A0A6M3IGH4"/>
<protein>
    <submittedName>
        <fullName evidence="2">Uncharacterized protein</fullName>
    </submittedName>
</protein>
<feature type="region of interest" description="Disordered" evidence="1">
    <location>
        <begin position="36"/>
        <end position="64"/>
    </location>
</feature>
<evidence type="ECO:0000256" key="1">
    <source>
        <dbReference type="SAM" id="MobiDB-lite"/>
    </source>
</evidence>
<sequence length="248" mass="27225">MPSVTALNIQRMLQDDPDDLESLKYTLLLEAMKTLEGRKQKRTEAESKRQFDITSGQRETQLEQGQQSLDERIADAQRNYDLAVQKFEEFKVQYDEQMKGGLFGAGYGSPEERKAYLEQFGFSTDPSTKATPTALDLEMMGNMPTSTGGPTRNTVSALPKGANVRYASATPSYTPPSSALNTGEKVIGPEPLYAGNFRTIMQLYGSGITQQPGQTALQKAMGGAMGSIEGSRSTRTKTKEGYTPWGTY</sequence>
<name>A0A6M3IGH4_9ZZZZ</name>
<gene>
    <name evidence="2" type="ORF">MM415B02034_0003</name>
</gene>
<feature type="compositionally biased region" description="Basic and acidic residues" evidence="1">
    <location>
        <begin position="36"/>
        <end position="51"/>
    </location>
</feature>
<feature type="region of interest" description="Disordered" evidence="1">
    <location>
        <begin position="225"/>
        <end position="248"/>
    </location>
</feature>
<reference evidence="2" key="1">
    <citation type="submission" date="2020-03" db="EMBL/GenBank/DDBJ databases">
        <title>The deep terrestrial virosphere.</title>
        <authorList>
            <person name="Holmfeldt K."/>
            <person name="Nilsson E."/>
            <person name="Simone D."/>
            <person name="Lopez-Fernandez M."/>
            <person name="Wu X."/>
            <person name="de Brujin I."/>
            <person name="Lundin D."/>
            <person name="Andersson A."/>
            <person name="Bertilsson S."/>
            <person name="Dopson M."/>
        </authorList>
    </citation>
    <scope>NUCLEOTIDE SEQUENCE</scope>
    <source>
        <strain evidence="2">MM415B02034</strain>
    </source>
</reference>